<dbReference type="RefSeq" id="WP_212710470.1">
    <property type="nucleotide sequence ID" value="NZ_BAAAFW010000008.1"/>
</dbReference>
<dbReference type="InterPro" id="IPR027417">
    <property type="entry name" value="P-loop_NTPase"/>
</dbReference>
<dbReference type="SUPFAM" id="SSF52540">
    <property type="entry name" value="P-loop containing nucleoside triphosphate hydrolases"/>
    <property type="match status" value="1"/>
</dbReference>
<evidence type="ECO:0000313" key="3">
    <source>
        <dbReference type="Proteomes" id="UP001596215"/>
    </source>
</evidence>
<reference evidence="3" key="1">
    <citation type="journal article" date="2019" name="Int. J. Syst. Evol. Microbiol.">
        <title>The Global Catalogue of Microorganisms (GCM) 10K type strain sequencing project: providing services to taxonomists for standard genome sequencing and annotation.</title>
        <authorList>
            <consortium name="The Broad Institute Genomics Platform"/>
            <consortium name="The Broad Institute Genome Sequencing Center for Infectious Disease"/>
            <person name="Wu L."/>
            <person name="Ma J."/>
        </authorList>
    </citation>
    <scope>NUCLEOTIDE SEQUENCE [LARGE SCALE GENOMIC DNA]</scope>
    <source>
        <strain evidence="3">CGMCC 4.1530</strain>
    </source>
</reference>
<sequence>MNSSWPPLIAVIGSDGSGKSTICKYLINELRRYGPAMPVHLGKQAGNTGRALSALPLLGKPLKKAIVHNTKKIKSPQANVSLLSALVIMAFVGRRLLRFRRMLKYRRKGYIVLTDRFPQTQVPGGYDSPSFPEQITAGRVIQRMAEKERKLFAWMTLQQPDMVIKLNVSLNIACQRKPDHSEEKLARKIAVTPQLTFSNAEVVDIDADQPLNQVITLAGQAIGQFMERRGYCPPAGNAPRQ</sequence>
<evidence type="ECO:0000256" key="1">
    <source>
        <dbReference type="SAM" id="Phobius"/>
    </source>
</evidence>
<dbReference type="Gene3D" id="3.40.50.300">
    <property type="entry name" value="P-loop containing nucleotide triphosphate hydrolases"/>
    <property type="match status" value="1"/>
</dbReference>
<keyword evidence="2" id="KW-0808">Transferase</keyword>
<keyword evidence="1" id="KW-0812">Transmembrane</keyword>
<dbReference type="EMBL" id="JBHSUC010000017">
    <property type="protein sequence ID" value="MFC6362943.1"/>
    <property type="molecule type" value="Genomic_DNA"/>
</dbReference>
<keyword evidence="2" id="KW-0418">Kinase</keyword>
<keyword evidence="3" id="KW-1185">Reference proteome</keyword>
<name>A0ABW1VT93_9GAMM</name>
<dbReference type="Proteomes" id="UP001596215">
    <property type="component" value="Unassembled WGS sequence"/>
</dbReference>
<organism evidence="2 3">
    <name type="scientific">Tatumella punctata</name>
    <dbReference type="NCBI Taxonomy" id="399969"/>
    <lineage>
        <taxon>Bacteria</taxon>
        <taxon>Pseudomonadati</taxon>
        <taxon>Pseudomonadota</taxon>
        <taxon>Gammaproteobacteria</taxon>
        <taxon>Enterobacterales</taxon>
        <taxon>Erwiniaceae</taxon>
        <taxon>Tatumella</taxon>
    </lineage>
</organism>
<proteinExistence type="predicted"/>
<comment type="caution">
    <text evidence="2">The sequence shown here is derived from an EMBL/GenBank/DDBJ whole genome shotgun (WGS) entry which is preliminary data.</text>
</comment>
<gene>
    <name evidence="2" type="ORF">ACFP73_12700</name>
</gene>
<accession>A0ABW1VT93</accession>
<keyword evidence="1" id="KW-0472">Membrane</keyword>
<keyword evidence="1" id="KW-1133">Transmembrane helix</keyword>
<feature type="transmembrane region" description="Helical" evidence="1">
    <location>
        <begin position="78"/>
        <end position="97"/>
    </location>
</feature>
<protein>
    <submittedName>
        <fullName evidence="2">Thymidylate kinase</fullName>
    </submittedName>
</protein>
<evidence type="ECO:0000313" key="2">
    <source>
        <dbReference type="EMBL" id="MFC6362943.1"/>
    </source>
</evidence>
<dbReference type="GO" id="GO:0016301">
    <property type="term" value="F:kinase activity"/>
    <property type="evidence" value="ECO:0007669"/>
    <property type="project" value="UniProtKB-KW"/>
</dbReference>